<protein>
    <recommendedName>
        <fullName evidence="3">histidine kinase</fullName>
        <ecNumber evidence="3">2.7.13.3</ecNumber>
    </recommendedName>
</protein>
<dbReference type="PROSITE" id="PS50112">
    <property type="entry name" value="PAS"/>
    <property type="match status" value="1"/>
</dbReference>
<dbReference type="InterPro" id="IPR003594">
    <property type="entry name" value="HATPase_dom"/>
</dbReference>
<evidence type="ECO:0000256" key="8">
    <source>
        <dbReference type="ARBA" id="ARBA00023136"/>
    </source>
</evidence>
<dbReference type="InterPro" id="IPR035965">
    <property type="entry name" value="PAS-like_dom_sf"/>
</dbReference>
<evidence type="ECO:0000259" key="10">
    <source>
        <dbReference type="PROSITE" id="PS50109"/>
    </source>
</evidence>
<dbReference type="InterPro" id="IPR001610">
    <property type="entry name" value="PAC"/>
</dbReference>
<keyword evidence="14" id="KW-1185">Reference proteome</keyword>
<dbReference type="PRINTS" id="PR00344">
    <property type="entry name" value="BCTRLSENSOR"/>
</dbReference>
<comment type="caution">
    <text evidence="13">The sequence shown here is derived from an EMBL/GenBank/DDBJ whole genome shotgun (WGS) entry which is preliminary data.</text>
</comment>
<dbReference type="InterPro" id="IPR004358">
    <property type="entry name" value="Sig_transdc_His_kin-like_C"/>
</dbReference>
<reference evidence="13 14" key="1">
    <citation type="submission" date="2020-05" db="EMBL/GenBank/DDBJ databases">
        <title>Draft genome sequence of Desulfovibrio sp. strain HN2T.</title>
        <authorList>
            <person name="Ueno A."/>
            <person name="Tamazawa S."/>
            <person name="Tamamura S."/>
            <person name="Murakami T."/>
            <person name="Kiyama T."/>
            <person name="Inomata H."/>
            <person name="Amano Y."/>
            <person name="Miyakawa K."/>
            <person name="Tamaki H."/>
            <person name="Naganuma T."/>
            <person name="Kaneko K."/>
        </authorList>
    </citation>
    <scope>NUCLEOTIDE SEQUENCE [LARGE SCALE GENOMIC DNA]</scope>
    <source>
        <strain evidence="13 14">HN2</strain>
    </source>
</reference>
<dbReference type="Pfam" id="PF08269">
    <property type="entry name" value="dCache_2"/>
    <property type="match status" value="1"/>
</dbReference>
<dbReference type="PROSITE" id="PS50113">
    <property type="entry name" value="PAC"/>
    <property type="match status" value="1"/>
</dbReference>
<dbReference type="InterPro" id="IPR036097">
    <property type="entry name" value="HisK_dim/P_sf"/>
</dbReference>
<keyword evidence="7 9" id="KW-1133">Transmembrane helix</keyword>
<dbReference type="Pfam" id="PF02518">
    <property type="entry name" value="HATPase_c"/>
    <property type="match status" value="1"/>
</dbReference>
<feature type="domain" description="PAC" evidence="12">
    <location>
        <begin position="308"/>
        <end position="360"/>
    </location>
</feature>
<dbReference type="SUPFAM" id="SSF47384">
    <property type="entry name" value="Homodimeric domain of signal transducing histidine kinase"/>
    <property type="match status" value="1"/>
</dbReference>
<evidence type="ECO:0000256" key="1">
    <source>
        <dbReference type="ARBA" id="ARBA00000085"/>
    </source>
</evidence>
<dbReference type="Gene3D" id="3.30.450.20">
    <property type="entry name" value="PAS domain"/>
    <property type="match status" value="2"/>
</dbReference>
<dbReference type="Proteomes" id="UP000503840">
    <property type="component" value="Unassembled WGS sequence"/>
</dbReference>
<dbReference type="PANTHER" id="PTHR43065:SF47">
    <property type="match status" value="1"/>
</dbReference>
<dbReference type="InterPro" id="IPR036890">
    <property type="entry name" value="HATPase_C_sf"/>
</dbReference>
<dbReference type="CDD" id="cd00082">
    <property type="entry name" value="HisKA"/>
    <property type="match status" value="1"/>
</dbReference>
<dbReference type="GO" id="GO:0000155">
    <property type="term" value="F:phosphorelay sensor kinase activity"/>
    <property type="evidence" value="ECO:0007669"/>
    <property type="project" value="InterPro"/>
</dbReference>
<feature type="domain" description="Histidine kinase" evidence="10">
    <location>
        <begin position="405"/>
        <end position="636"/>
    </location>
</feature>
<dbReference type="PANTHER" id="PTHR43065">
    <property type="entry name" value="SENSOR HISTIDINE KINASE"/>
    <property type="match status" value="1"/>
</dbReference>
<dbReference type="EMBL" id="BLVO01000012">
    <property type="protein sequence ID" value="GFM32506.1"/>
    <property type="molecule type" value="Genomic_DNA"/>
</dbReference>
<dbReference type="CDD" id="cd00130">
    <property type="entry name" value="PAS"/>
    <property type="match status" value="1"/>
</dbReference>
<dbReference type="InterPro" id="IPR003661">
    <property type="entry name" value="HisK_dim/P_dom"/>
</dbReference>
<evidence type="ECO:0000313" key="14">
    <source>
        <dbReference type="Proteomes" id="UP000503840"/>
    </source>
</evidence>
<keyword evidence="5" id="KW-0597">Phosphoprotein</keyword>
<dbReference type="SMART" id="SM00086">
    <property type="entry name" value="PAC"/>
    <property type="match status" value="1"/>
</dbReference>
<evidence type="ECO:0000256" key="5">
    <source>
        <dbReference type="ARBA" id="ARBA00022553"/>
    </source>
</evidence>
<evidence type="ECO:0000256" key="2">
    <source>
        <dbReference type="ARBA" id="ARBA00004651"/>
    </source>
</evidence>
<dbReference type="InterPro" id="IPR004010">
    <property type="entry name" value="Double_Cache_2"/>
</dbReference>
<dbReference type="InterPro" id="IPR033480">
    <property type="entry name" value="sCache_2"/>
</dbReference>
<evidence type="ECO:0000256" key="7">
    <source>
        <dbReference type="ARBA" id="ARBA00022989"/>
    </source>
</evidence>
<dbReference type="RefSeq" id="WP_174404209.1">
    <property type="nucleotide sequence ID" value="NZ_BLVO01000012.1"/>
</dbReference>
<dbReference type="SMART" id="SM00091">
    <property type="entry name" value="PAS"/>
    <property type="match status" value="1"/>
</dbReference>
<dbReference type="InterPro" id="IPR005467">
    <property type="entry name" value="His_kinase_dom"/>
</dbReference>
<dbReference type="GO" id="GO:0005886">
    <property type="term" value="C:plasma membrane"/>
    <property type="evidence" value="ECO:0007669"/>
    <property type="project" value="UniProtKB-SubCell"/>
</dbReference>
<dbReference type="SMART" id="SM01049">
    <property type="entry name" value="Cache_2"/>
    <property type="match status" value="1"/>
</dbReference>
<feature type="transmembrane region" description="Helical" evidence="9">
    <location>
        <begin position="18"/>
        <end position="38"/>
    </location>
</feature>
<proteinExistence type="predicted"/>
<evidence type="ECO:0000313" key="13">
    <source>
        <dbReference type="EMBL" id="GFM32506.1"/>
    </source>
</evidence>
<dbReference type="SUPFAM" id="SSF55874">
    <property type="entry name" value="ATPase domain of HSP90 chaperone/DNA topoisomerase II/histidine kinase"/>
    <property type="match status" value="1"/>
</dbReference>
<keyword evidence="6 9" id="KW-0812">Transmembrane</keyword>
<dbReference type="SUPFAM" id="SSF55785">
    <property type="entry name" value="PYP-like sensor domain (PAS domain)"/>
    <property type="match status" value="1"/>
</dbReference>
<dbReference type="PROSITE" id="PS50109">
    <property type="entry name" value="HIS_KIN"/>
    <property type="match status" value="1"/>
</dbReference>
<dbReference type="Gene3D" id="1.10.287.130">
    <property type="match status" value="1"/>
</dbReference>
<keyword evidence="8 9" id="KW-0472">Membrane</keyword>
<gene>
    <name evidence="13" type="ORF">DSM101010T_08710</name>
</gene>
<evidence type="ECO:0000259" key="11">
    <source>
        <dbReference type="PROSITE" id="PS50112"/>
    </source>
</evidence>
<keyword evidence="4" id="KW-1003">Cell membrane</keyword>
<name>A0A7J0BFT7_9BACT</name>
<accession>A0A7J0BFT7</accession>
<dbReference type="InterPro" id="IPR000700">
    <property type="entry name" value="PAS-assoc_C"/>
</dbReference>
<organism evidence="13 14">
    <name type="scientific">Desulfovibrio subterraneus</name>
    <dbReference type="NCBI Taxonomy" id="2718620"/>
    <lineage>
        <taxon>Bacteria</taxon>
        <taxon>Pseudomonadati</taxon>
        <taxon>Thermodesulfobacteriota</taxon>
        <taxon>Desulfovibrionia</taxon>
        <taxon>Desulfovibrionales</taxon>
        <taxon>Desulfovibrionaceae</taxon>
        <taxon>Desulfovibrio</taxon>
    </lineage>
</organism>
<dbReference type="AlphaFoldDB" id="A0A7J0BFT7"/>
<evidence type="ECO:0000256" key="6">
    <source>
        <dbReference type="ARBA" id="ARBA00022692"/>
    </source>
</evidence>
<dbReference type="Gene3D" id="3.30.565.10">
    <property type="entry name" value="Histidine kinase-like ATPase, C-terminal domain"/>
    <property type="match status" value="1"/>
</dbReference>
<dbReference type="InterPro" id="IPR000014">
    <property type="entry name" value="PAS"/>
</dbReference>
<evidence type="ECO:0000256" key="3">
    <source>
        <dbReference type="ARBA" id="ARBA00012438"/>
    </source>
</evidence>
<dbReference type="SMART" id="SM00387">
    <property type="entry name" value="HATPase_c"/>
    <property type="match status" value="1"/>
</dbReference>
<dbReference type="Pfam" id="PF13426">
    <property type="entry name" value="PAS_9"/>
    <property type="match status" value="1"/>
</dbReference>
<evidence type="ECO:0000256" key="9">
    <source>
        <dbReference type="SAM" id="Phobius"/>
    </source>
</evidence>
<evidence type="ECO:0000259" key="12">
    <source>
        <dbReference type="PROSITE" id="PS50113"/>
    </source>
</evidence>
<sequence length="647" mass="72492">MRRSGALRTFMQTTWVKIAIPIVLSVVLIFGVIFAVQIPNTYNALLERKKSALQDNVMVAWNLVQSCYTMELQGLLASGEGQEMAIQMLARMRFGPELKDYFWINDTRPFMIMHPYLPELNGMDLSNYKDATGKNLFMEMVRKSSATGGSFVDYQWQWQDNSERILPKISYVKRFEPWNWIIGTGAYLEDIKQETIRQTREMLVASSIALACIIALSLLSIAQARKASQRLTESEAKMHKIFSQANEALFILDTRGNILQCNQAVTGVFGYTPQKTASFGNIPWTIRDDDGTEKRESMLENARSGTPVRFEAIAVNKDGENRYLDAAIVPIADEQNVVFHILVSAMDVTERIESQLRLEKLNASLEQRVLERTEDLEQSLNTLKKTRDQLVMTEKMAALGRLVAGVAHEINTPLGLGVTNATYLQERLAAIRESYETGKFTKGEFETFLKAADSAAESMMLNLTRGAEIIRSFKQVAVDQEVEQTRDFNLHEYLREVQLSVQPKFKHSPHTLEIVCPADITLKTYPGALTQVLTNLIMNSLIHAFDDTTPGVVTLSARSIPSGVQITYSDNGKGMNAEQCSKIFDPFFTTKQGQGGTGLGMHITYNLITQKLCGNIQLESAPGKGTTFRISIPLEHPDSACPLLEHT</sequence>
<feature type="domain" description="PAS" evidence="11">
    <location>
        <begin position="234"/>
        <end position="275"/>
    </location>
</feature>
<evidence type="ECO:0000256" key="4">
    <source>
        <dbReference type="ARBA" id="ARBA00022475"/>
    </source>
</evidence>
<comment type="subcellular location">
    <subcellularLocation>
        <location evidence="2">Cell membrane</location>
        <topology evidence="2">Multi-pass membrane protein</topology>
    </subcellularLocation>
</comment>
<dbReference type="NCBIfam" id="TIGR00229">
    <property type="entry name" value="sensory_box"/>
    <property type="match status" value="1"/>
</dbReference>
<comment type="catalytic activity">
    <reaction evidence="1">
        <text>ATP + protein L-histidine = ADP + protein N-phospho-L-histidine.</text>
        <dbReference type="EC" id="2.7.13.3"/>
    </reaction>
</comment>
<dbReference type="EC" id="2.7.13.3" evidence="3"/>